<evidence type="ECO:0000313" key="2">
    <source>
        <dbReference type="EMBL" id="MED6214405.1"/>
    </source>
</evidence>
<dbReference type="EMBL" id="JASCZI010244869">
    <property type="protein sequence ID" value="MED6214405.1"/>
    <property type="molecule type" value="Genomic_DNA"/>
</dbReference>
<reference evidence="2 3" key="1">
    <citation type="journal article" date="2023" name="Plants (Basel)">
        <title>Bridging the Gap: Combining Genomics and Transcriptomics Approaches to Understand Stylosanthes scabra, an Orphan Legume from the Brazilian Caatinga.</title>
        <authorList>
            <person name="Ferreira-Neto J.R.C."/>
            <person name="da Silva M.D."/>
            <person name="Binneck E."/>
            <person name="de Melo N.F."/>
            <person name="da Silva R.H."/>
            <person name="de Melo A.L.T.M."/>
            <person name="Pandolfi V."/>
            <person name="Bustamante F.O."/>
            <person name="Brasileiro-Vidal A.C."/>
            <person name="Benko-Iseppon A.M."/>
        </authorList>
    </citation>
    <scope>NUCLEOTIDE SEQUENCE [LARGE SCALE GENOMIC DNA]</scope>
    <source>
        <tissue evidence="2">Leaves</tissue>
    </source>
</reference>
<feature type="region of interest" description="Disordered" evidence="1">
    <location>
        <begin position="252"/>
        <end position="285"/>
    </location>
</feature>
<sequence>MMMDSGLRGFVSGLGRSDERRLLIDPAISLHPSRQYFEWYKERTRRFLCNPLSFYHPRLVDIPPEAAVGYGDSPVVAWLDVPQDRRHLSSRVRHARQAQQQHPNGDDLPQQPQQDDAPPHGSPQYPDTQYYCPQPFDATQAQPMFDFLHGASSYELGSFSQVHDGTQDMYETAARNHGYWPNFSSFFEGIDQFIPTRPSPLTSADLGLTLIASAMQAPHIPGRHSVSHIDTTGSTFRHYDLDAMQGRHLSFVDDTSQKEPQGRPRRARHPPSCGTGGRLGHDGHC</sequence>
<keyword evidence="3" id="KW-1185">Reference proteome</keyword>
<evidence type="ECO:0000256" key="1">
    <source>
        <dbReference type="SAM" id="MobiDB-lite"/>
    </source>
</evidence>
<name>A0ABU6YVJ0_9FABA</name>
<proteinExistence type="predicted"/>
<evidence type="ECO:0000313" key="3">
    <source>
        <dbReference type="Proteomes" id="UP001341840"/>
    </source>
</evidence>
<feature type="region of interest" description="Disordered" evidence="1">
    <location>
        <begin position="88"/>
        <end position="133"/>
    </location>
</feature>
<feature type="compositionally biased region" description="Low complexity" evidence="1">
    <location>
        <begin position="97"/>
        <end position="116"/>
    </location>
</feature>
<protein>
    <submittedName>
        <fullName evidence="2">Uncharacterized protein</fullName>
    </submittedName>
</protein>
<dbReference type="Proteomes" id="UP001341840">
    <property type="component" value="Unassembled WGS sequence"/>
</dbReference>
<organism evidence="2 3">
    <name type="scientific">Stylosanthes scabra</name>
    <dbReference type="NCBI Taxonomy" id="79078"/>
    <lineage>
        <taxon>Eukaryota</taxon>
        <taxon>Viridiplantae</taxon>
        <taxon>Streptophyta</taxon>
        <taxon>Embryophyta</taxon>
        <taxon>Tracheophyta</taxon>
        <taxon>Spermatophyta</taxon>
        <taxon>Magnoliopsida</taxon>
        <taxon>eudicotyledons</taxon>
        <taxon>Gunneridae</taxon>
        <taxon>Pentapetalae</taxon>
        <taxon>rosids</taxon>
        <taxon>fabids</taxon>
        <taxon>Fabales</taxon>
        <taxon>Fabaceae</taxon>
        <taxon>Papilionoideae</taxon>
        <taxon>50 kb inversion clade</taxon>
        <taxon>dalbergioids sensu lato</taxon>
        <taxon>Dalbergieae</taxon>
        <taxon>Pterocarpus clade</taxon>
        <taxon>Stylosanthes</taxon>
    </lineage>
</organism>
<comment type="caution">
    <text evidence="2">The sequence shown here is derived from an EMBL/GenBank/DDBJ whole genome shotgun (WGS) entry which is preliminary data.</text>
</comment>
<accession>A0ABU6YVJ0</accession>
<gene>
    <name evidence="2" type="ORF">PIB30_102746</name>
</gene>